<comment type="caution">
    <text evidence="2">The sequence shown here is derived from an EMBL/GenBank/DDBJ whole genome shotgun (WGS) entry which is preliminary data.</text>
</comment>
<evidence type="ECO:0000256" key="1">
    <source>
        <dbReference type="SAM" id="MobiDB-lite"/>
    </source>
</evidence>
<feature type="region of interest" description="Disordered" evidence="1">
    <location>
        <begin position="48"/>
        <end position="107"/>
    </location>
</feature>
<name>A0A151LZH1_ALLMI</name>
<sequence>MDNVLWESDALATFQRLKRNLKSQKVKKGTEIANGVIAGLEFMAGWERWEPGIPGEEPTPGSPGEPHSCFSHSLENPGECSTIPARASLRDLQPDADKRKRFCSSKK</sequence>
<protein>
    <submittedName>
        <fullName evidence="2">Uncharacterized protein</fullName>
    </submittedName>
</protein>
<evidence type="ECO:0000313" key="2">
    <source>
        <dbReference type="EMBL" id="KYO17667.1"/>
    </source>
</evidence>
<gene>
    <name evidence="2" type="ORF">Y1Q_0014261</name>
</gene>
<dbReference type="AlphaFoldDB" id="A0A151LZH1"/>
<keyword evidence="3" id="KW-1185">Reference proteome</keyword>
<accession>A0A151LZH1</accession>
<organism evidence="2 3">
    <name type="scientific">Alligator mississippiensis</name>
    <name type="common">American alligator</name>
    <dbReference type="NCBI Taxonomy" id="8496"/>
    <lineage>
        <taxon>Eukaryota</taxon>
        <taxon>Metazoa</taxon>
        <taxon>Chordata</taxon>
        <taxon>Craniata</taxon>
        <taxon>Vertebrata</taxon>
        <taxon>Euteleostomi</taxon>
        <taxon>Archelosauria</taxon>
        <taxon>Archosauria</taxon>
        <taxon>Crocodylia</taxon>
        <taxon>Alligatoridae</taxon>
        <taxon>Alligatorinae</taxon>
        <taxon>Alligator</taxon>
    </lineage>
</organism>
<dbReference type="Proteomes" id="UP000050525">
    <property type="component" value="Unassembled WGS sequence"/>
</dbReference>
<evidence type="ECO:0000313" key="3">
    <source>
        <dbReference type="Proteomes" id="UP000050525"/>
    </source>
</evidence>
<feature type="compositionally biased region" description="Low complexity" evidence="1">
    <location>
        <begin position="51"/>
        <end position="66"/>
    </location>
</feature>
<proteinExistence type="predicted"/>
<reference evidence="2 3" key="1">
    <citation type="journal article" date="2012" name="Genome Biol.">
        <title>Sequencing three crocodilian genomes to illuminate the evolution of archosaurs and amniotes.</title>
        <authorList>
            <person name="St John J.A."/>
            <person name="Braun E.L."/>
            <person name="Isberg S.R."/>
            <person name="Miles L.G."/>
            <person name="Chong A.Y."/>
            <person name="Gongora J."/>
            <person name="Dalzell P."/>
            <person name="Moran C."/>
            <person name="Bed'hom B."/>
            <person name="Abzhanov A."/>
            <person name="Burgess S.C."/>
            <person name="Cooksey A.M."/>
            <person name="Castoe T.A."/>
            <person name="Crawford N.G."/>
            <person name="Densmore L.D."/>
            <person name="Drew J.C."/>
            <person name="Edwards S.V."/>
            <person name="Faircloth B.C."/>
            <person name="Fujita M.K."/>
            <person name="Greenwold M.J."/>
            <person name="Hoffmann F.G."/>
            <person name="Howard J.M."/>
            <person name="Iguchi T."/>
            <person name="Janes D.E."/>
            <person name="Khan S.Y."/>
            <person name="Kohno S."/>
            <person name="de Koning A.J."/>
            <person name="Lance S.L."/>
            <person name="McCarthy F.M."/>
            <person name="McCormack J.E."/>
            <person name="Merchant M.E."/>
            <person name="Peterson D.G."/>
            <person name="Pollock D.D."/>
            <person name="Pourmand N."/>
            <person name="Raney B.J."/>
            <person name="Roessler K.A."/>
            <person name="Sanford J.R."/>
            <person name="Sawyer R.H."/>
            <person name="Schmidt C.J."/>
            <person name="Triplett E.W."/>
            <person name="Tuberville T.D."/>
            <person name="Venegas-Anaya M."/>
            <person name="Howard J.T."/>
            <person name="Jarvis E.D."/>
            <person name="Guillette L.J.Jr."/>
            <person name="Glenn T.C."/>
            <person name="Green R.E."/>
            <person name="Ray D.A."/>
        </authorList>
    </citation>
    <scope>NUCLEOTIDE SEQUENCE [LARGE SCALE GENOMIC DNA]</scope>
    <source>
        <strain evidence="2">KSC_2009_1</strain>
    </source>
</reference>
<feature type="compositionally biased region" description="Basic and acidic residues" evidence="1">
    <location>
        <begin position="88"/>
        <end position="98"/>
    </location>
</feature>
<dbReference type="EMBL" id="AKHW03006878">
    <property type="protein sequence ID" value="KYO17667.1"/>
    <property type="molecule type" value="Genomic_DNA"/>
</dbReference>